<sequence>MSNNIFLFYDNPCLDEVHYKKDIGLILEELALQLDSKGTILVRRNAVSPNVKNIRTSLITKVWEDKAWLPEGLNRCLFFLTESLKVLRNRDIILLFHIKSIYIIPILFNVFIFRSEGKIIWKLDADRKAIEALSELTQGNIFYGVKYRILKWMMSRCSLVSTETKEGFNKLKKLYPVNYFPNGFDFKRHAIISPRSEKKPIILHCARMGSYQKNTDLLFKILSKVDLTGWEVRLVGQATPKVKESIKELNTMYHDSNPITFVGELNDETSLLSEFRDASIFILTSRFEGFPLVFTEAAAYGCYILSMEVGADKDIVGSYKYGGEVFTQDSDSKFVQALQEAMIKLPNKDVSNAIIERAKIEFNWESIVSNMLKILSDQKS</sequence>
<gene>
    <name evidence="3" type="ORF">R8Z52_03005</name>
</gene>
<evidence type="ECO:0000259" key="2">
    <source>
        <dbReference type="Pfam" id="PF00534"/>
    </source>
</evidence>
<keyword evidence="3" id="KW-0328">Glycosyltransferase</keyword>
<dbReference type="InterPro" id="IPR001296">
    <property type="entry name" value="Glyco_trans_1"/>
</dbReference>
<evidence type="ECO:0000313" key="3">
    <source>
        <dbReference type="EMBL" id="WPC74246.1"/>
    </source>
</evidence>
<dbReference type="RefSeq" id="WP_261894329.1">
    <property type="nucleotide sequence ID" value="NZ_AP024895.1"/>
</dbReference>
<dbReference type="Proteomes" id="UP001304071">
    <property type="component" value="Chromosome 1"/>
</dbReference>
<dbReference type="Pfam" id="PF00534">
    <property type="entry name" value="Glycos_transf_1"/>
    <property type="match status" value="1"/>
</dbReference>
<dbReference type="SUPFAM" id="SSF53756">
    <property type="entry name" value="UDP-Glycosyltransferase/glycogen phosphorylase"/>
    <property type="match status" value="1"/>
</dbReference>
<protein>
    <submittedName>
        <fullName evidence="3">Glycosyltransferase family 4 protein</fullName>
        <ecNumber evidence="3">2.4.-.-</ecNumber>
    </submittedName>
</protein>
<evidence type="ECO:0000313" key="4">
    <source>
        <dbReference type="Proteomes" id="UP001304071"/>
    </source>
</evidence>
<dbReference type="PANTHER" id="PTHR46401">
    <property type="entry name" value="GLYCOSYLTRANSFERASE WBBK-RELATED"/>
    <property type="match status" value="1"/>
</dbReference>
<dbReference type="Gene3D" id="3.40.50.2000">
    <property type="entry name" value="Glycogen Phosphorylase B"/>
    <property type="match status" value="1"/>
</dbReference>
<dbReference type="GO" id="GO:0016757">
    <property type="term" value="F:glycosyltransferase activity"/>
    <property type="evidence" value="ECO:0007669"/>
    <property type="project" value="UniProtKB-KW"/>
</dbReference>
<keyword evidence="4" id="KW-1185">Reference proteome</keyword>
<accession>A0ABZ0QCR2</accession>
<dbReference type="EMBL" id="CP138203">
    <property type="protein sequence ID" value="WPC74246.1"/>
    <property type="molecule type" value="Genomic_DNA"/>
</dbReference>
<dbReference type="PANTHER" id="PTHR46401:SF2">
    <property type="entry name" value="GLYCOSYLTRANSFERASE WBBK-RELATED"/>
    <property type="match status" value="1"/>
</dbReference>
<name>A0ABZ0QCR2_9VIBR</name>
<feature type="domain" description="Glycosyl transferase family 1" evidence="2">
    <location>
        <begin position="192"/>
        <end position="344"/>
    </location>
</feature>
<organism evidence="3 4">
    <name type="scientific">Vibrio porteresiae DSM 19223</name>
    <dbReference type="NCBI Taxonomy" id="1123496"/>
    <lineage>
        <taxon>Bacteria</taxon>
        <taxon>Pseudomonadati</taxon>
        <taxon>Pseudomonadota</taxon>
        <taxon>Gammaproteobacteria</taxon>
        <taxon>Vibrionales</taxon>
        <taxon>Vibrionaceae</taxon>
        <taxon>Vibrio</taxon>
    </lineage>
</organism>
<keyword evidence="1 3" id="KW-0808">Transferase</keyword>
<dbReference type="EC" id="2.4.-.-" evidence="3"/>
<dbReference type="CDD" id="cd03801">
    <property type="entry name" value="GT4_PimA-like"/>
    <property type="match status" value="1"/>
</dbReference>
<proteinExistence type="predicted"/>
<reference evidence="3 4" key="1">
    <citation type="submission" date="2023-11" db="EMBL/GenBank/DDBJ databases">
        <title>Plant-associative lifestyle of Vibrio porteresiae and its evolutionary dynamics.</title>
        <authorList>
            <person name="Rameshkumar N."/>
            <person name="Kirti K."/>
        </authorList>
    </citation>
    <scope>NUCLEOTIDE SEQUENCE [LARGE SCALE GENOMIC DNA]</scope>
    <source>
        <strain evidence="3 4">MSSRF30</strain>
    </source>
</reference>
<evidence type="ECO:0000256" key="1">
    <source>
        <dbReference type="ARBA" id="ARBA00022679"/>
    </source>
</evidence>